<dbReference type="PANTHER" id="PTHR12526">
    <property type="entry name" value="GLYCOSYLTRANSFERASE"/>
    <property type="match status" value="1"/>
</dbReference>
<evidence type="ECO:0000256" key="1">
    <source>
        <dbReference type="ARBA" id="ARBA00022676"/>
    </source>
</evidence>
<organism evidence="5 6">
    <name type="scientific">Arthrobacter ulcerisalmonis</name>
    <dbReference type="NCBI Taxonomy" id="2483813"/>
    <lineage>
        <taxon>Bacteria</taxon>
        <taxon>Bacillati</taxon>
        <taxon>Actinomycetota</taxon>
        <taxon>Actinomycetes</taxon>
        <taxon>Micrococcales</taxon>
        <taxon>Micrococcaceae</taxon>
        <taxon>Arthrobacter</taxon>
    </lineage>
</organism>
<name>A0A3P5WQ65_9MICC</name>
<dbReference type="RefSeq" id="WP_124090713.1">
    <property type="nucleotide sequence ID" value="NZ_CBCRYA010000008.1"/>
</dbReference>
<proteinExistence type="predicted"/>
<dbReference type="Pfam" id="PF13692">
    <property type="entry name" value="Glyco_trans_1_4"/>
    <property type="match status" value="1"/>
</dbReference>
<dbReference type="OrthoDB" id="3861448at2"/>
<dbReference type="GO" id="GO:0016757">
    <property type="term" value="F:glycosyltransferase activity"/>
    <property type="evidence" value="ECO:0007669"/>
    <property type="project" value="UniProtKB-KW"/>
</dbReference>
<sequence length="422" mass="45688">MKILVFPHDLEIGGSQLNAIEIAAAVQDRGHDVLMFGVPGELNGRIEELGLEFIAAPRPSLRPTPSIVRALQQLTAERGLDVLHGYEWPPTLECLLAARSTEAVAVSTVMSMSVAPFIPRHVPLMVGTQDILNTERHFGRTHTELLEPPVDLRENNPVIDVGADSFRRQWGLQPESFVVSIVSRLAAELKLEGILAAIEAVGMVGHHIPVQLVIAGDGAGRETVETAARAVNESLARTAVVVTGQLSDPRPAYAAADLVLGMGGSALRAMSFAKPLIVQGEHGFWELLTPQTLPLFLRQGWFGIGTDARQGPAKIADLLRDTYSTPIRRSDLAAFSLKTVTENFSLTRAAELQEDLYRRSLAAPKTNRLPENLAATGRFLKHQAGQRIQEFRGTKAVDDFNSRLAGKEPAQQGNAPAAGSLR</sequence>
<keyword evidence="1" id="KW-0328">Glycosyltransferase</keyword>
<dbReference type="InterPro" id="IPR028098">
    <property type="entry name" value="Glyco_trans_4-like_N"/>
</dbReference>
<dbReference type="Pfam" id="PF13579">
    <property type="entry name" value="Glyco_trans_4_4"/>
    <property type="match status" value="1"/>
</dbReference>
<dbReference type="Gene3D" id="3.40.50.2000">
    <property type="entry name" value="Glycogen Phosphorylase B"/>
    <property type="match status" value="2"/>
</dbReference>
<protein>
    <recommendedName>
        <fullName evidence="4">Glycosyltransferase subfamily 4-like N-terminal domain-containing protein</fullName>
    </recommendedName>
</protein>
<evidence type="ECO:0000313" key="6">
    <source>
        <dbReference type="Proteomes" id="UP000280861"/>
    </source>
</evidence>
<feature type="region of interest" description="Disordered" evidence="3">
    <location>
        <begin position="403"/>
        <end position="422"/>
    </location>
</feature>
<evidence type="ECO:0000256" key="3">
    <source>
        <dbReference type="SAM" id="MobiDB-lite"/>
    </source>
</evidence>
<keyword evidence="2" id="KW-0808">Transferase</keyword>
<accession>A0A3P5WQ65</accession>
<dbReference type="AlphaFoldDB" id="A0A3P5WQ65"/>
<dbReference type="SUPFAM" id="SSF53756">
    <property type="entry name" value="UDP-Glycosyltransferase/glycogen phosphorylase"/>
    <property type="match status" value="1"/>
</dbReference>
<feature type="domain" description="Glycosyltransferase subfamily 4-like N-terminal" evidence="4">
    <location>
        <begin position="14"/>
        <end position="109"/>
    </location>
</feature>
<gene>
    <name evidence="5" type="ORF">PSET11_00702</name>
</gene>
<dbReference type="Proteomes" id="UP000280861">
    <property type="component" value="Unassembled WGS sequence"/>
</dbReference>
<reference evidence="5 6" key="1">
    <citation type="submission" date="2018-11" db="EMBL/GenBank/DDBJ databases">
        <authorList>
            <person name="Criscuolo A."/>
        </authorList>
    </citation>
    <scope>NUCLEOTIDE SEQUENCE [LARGE SCALE GENOMIC DNA]</scope>
    <source>
        <strain evidence="5">AT11b</strain>
    </source>
</reference>
<dbReference type="EMBL" id="UXAU01000013">
    <property type="protein sequence ID" value="VDC21340.1"/>
    <property type="molecule type" value="Genomic_DNA"/>
</dbReference>
<evidence type="ECO:0000256" key="2">
    <source>
        <dbReference type="ARBA" id="ARBA00022679"/>
    </source>
</evidence>
<evidence type="ECO:0000259" key="4">
    <source>
        <dbReference type="Pfam" id="PF13579"/>
    </source>
</evidence>
<keyword evidence="6" id="KW-1185">Reference proteome</keyword>
<evidence type="ECO:0000313" key="5">
    <source>
        <dbReference type="EMBL" id="VDC21340.1"/>
    </source>
</evidence>